<accession>A0A3E2W4V2</accession>
<dbReference type="AlphaFoldDB" id="A0A3E2W4V2"/>
<sequence>MTIDEVKSYYGSFDCEVLTSNPQNEMEIRDFTCHIRNNTLENYLKTDAWKEDIDGETRVYLIREHNTRQIVLFFSLKCGTLFTTYKLDDSYNELEEAQKSLVDEMVNLRLNHNDDQFYQMFKQIQTVFDKKQSGIMLNIVEHRVNLKREREALQETNSVLRVERCYSAIEIRHLCRCDSFDARSLTGFPLGFGLFWCKIVPLILNIAKMVGCEYLYVFAADRSDDSDTSKLITYYKQSLCFRSLDSDGVAVLKPGYDENCKGLIQTVKYLPEMEKDIWEMFSDHAVEG</sequence>
<evidence type="ECO:0000313" key="2">
    <source>
        <dbReference type="Proteomes" id="UP000260733"/>
    </source>
</evidence>
<dbReference type="Gene3D" id="3.40.630.30">
    <property type="match status" value="1"/>
</dbReference>
<comment type="caution">
    <text evidence="1">The sequence shown here is derived from an EMBL/GenBank/DDBJ whole genome shotgun (WGS) entry which is preliminary data.</text>
</comment>
<dbReference type="RefSeq" id="WP_117554191.1">
    <property type="nucleotide sequence ID" value="NZ_QVFB01000010.1"/>
</dbReference>
<name>A0A3E2W4V2_9FIRM</name>
<organism evidence="1 2">
    <name type="scientific">Faecalibacterium prausnitzii</name>
    <dbReference type="NCBI Taxonomy" id="853"/>
    <lineage>
        <taxon>Bacteria</taxon>
        <taxon>Bacillati</taxon>
        <taxon>Bacillota</taxon>
        <taxon>Clostridia</taxon>
        <taxon>Eubacteriales</taxon>
        <taxon>Oscillospiraceae</taxon>
        <taxon>Faecalibacterium</taxon>
    </lineage>
</organism>
<reference evidence="1 2" key="1">
    <citation type="submission" date="2018-08" db="EMBL/GenBank/DDBJ databases">
        <title>A genome reference for cultivated species of the human gut microbiota.</title>
        <authorList>
            <person name="Zou Y."/>
            <person name="Xue W."/>
            <person name="Luo G."/>
        </authorList>
    </citation>
    <scope>NUCLEOTIDE SEQUENCE [LARGE SCALE GENOMIC DNA]</scope>
    <source>
        <strain evidence="1 2">AM37-13AC</strain>
    </source>
</reference>
<proteinExistence type="predicted"/>
<dbReference type="EMBL" id="QVFB01000010">
    <property type="protein sequence ID" value="RGC19277.1"/>
    <property type="molecule type" value="Genomic_DNA"/>
</dbReference>
<dbReference type="Proteomes" id="UP000260733">
    <property type="component" value="Unassembled WGS sequence"/>
</dbReference>
<protein>
    <submittedName>
        <fullName evidence="1">Uncharacterized protein</fullName>
    </submittedName>
</protein>
<gene>
    <name evidence="1" type="ORF">DW855_07555</name>
</gene>
<evidence type="ECO:0000313" key="1">
    <source>
        <dbReference type="EMBL" id="RGC19277.1"/>
    </source>
</evidence>